<name>A0A2H3TFG3_FUSOX</name>
<dbReference type="EMBL" id="FMJY01000006">
    <property type="protein sequence ID" value="SCO87443.1"/>
    <property type="molecule type" value="Genomic_DNA"/>
</dbReference>
<dbReference type="VEuPathDB" id="FungiDB:FOIG_15865"/>
<evidence type="ECO:0000313" key="6">
    <source>
        <dbReference type="Proteomes" id="UP000219369"/>
    </source>
</evidence>
<gene>
    <name evidence="5" type="ORF">FRV6_11570</name>
</gene>
<evidence type="ECO:0000256" key="3">
    <source>
        <dbReference type="ARBA" id="ARBA00023002"/>
    </source>
</evidence>
<sequence>MYRCRQFWVWEASIEISKPTTSPQITVKMKANLMVHKTGQLANKDDRYSPAVLDEFEKTGILQEVVAAGDKNTDGCTWRDGSGKVLADIDPPRDKPHFGICLGQHDFCDIAYKKLVETGNGQVLFNTAYLHHEQKDDCVHYWIKDSSRAAEIAGECRYLIGTDGGRSTVRKSLGIKFKGFTWESVQFIAANFRYPLDSLGWKKTNYVIDPLSWGTVGAQKFRQFPAPAPHPSTPPNSFNNFNTFYL</sequence>
<dbReference type="Gene3D" id="3.50.50.60">
    <property type="entry name" value="FAD/NAD(P)-binding domain"/>
    <property type="match status" value="1"/>
</dbReference>
<accession>A0A2H3TFG3</accession>
<dbReference type="SUPFAM" id="SSF51905">
    <property type="entry name" value="FAD/NAD(P)-binding domain"/>
    <property type="match status" value="1"/>
</dbReference>
<evidence type="ECO:0000259" key="4">
    <source>
        <dbReference type="Pfam" id="PF01494"/>
    </source>
</evidence>
<dbReference type="OrthoDB" id="2096480at2759"/>
<organism evidence="5 6">
    <name type="scientific">Fusarium oxysporum</name>
    <name type="common">Fusarium vascular wilt</name>
    <dbReference type="NCBI Taxonomy" id="5507"/>
    <lineage>
        <taxon>Eukaryota</taxon>
        <taxon>Fungi</taxon>
        <taxon>Dikarya</taxon>
        <taxon>Ascomycota</taxon>
        <taxon>Pezizomycotina</taxon>
        <taxon>Sordariomycetes</taxon>
        <taxon>Hypocreomycetidae</taxon>
        <taxon>Hypocreales</taxon>
        <taxon>Nectriaceae</taxon>
        <taxon>Fusarium</taxon>
        <taxon>Fusarium oxysporum species complex</taxon>
    </lineage>
</organism>
<evidence type="ECO:0000313" key="5">
    <source>
        <dbReference type="EMBL" id="SCO87443.1"/>
    </source>
</evidence>
<dbReference type="GO" id="GO:0016491">
    <property type="term" value="F:oxidoreductase activity"/>
    <property type="evidence" value="ECO:0007669"/>
    <property type="project" value="UniProtKB-KW"/>
</dbReference>
<dbReference type="VEuPathDB" id="FungiDB:FOC4_g10001075"/>
<keyword evidence="1" id="KW-0285">Flavoprotein</keyword>
<dbReference type="GO" id="GO:0071949">
    <property type="term" value="F:FAD binding"/>
    <property type="evidence" value="ECO:0007669"/>
    <property type="project" value="InterPro"/>
</dbReference>
<dbReference type="InterPro" id="IPR002938">
    <property type="entry name" value="FAD-bd"/>
</dbReference>
<keyword evidence="3" id="KW-0560">Oxidoreductase</keyword>
<proteinExistence type="predicted"/>
<protein>
    <recommendedName>
        <fullName evidence="4">FAD-binding domain-containing protein</fullName>
    </recommendedName>
</protein>
<evidence type="ECO:0000256" key="2">
    <source>
        <dbReference type="ARBA" id="ARBA00022827"/>
    </source>
</evidence>
<reference evidence="6" key="1">
    <citation type="submission" date="2016-09" db="EMBL/GenBank/DDBJ databases">
        <authorList>
            <person name="Guldener U."/>
        </authorList>
    </citation>
    <scope>NUCLEOTIDE SEQUENCE [LARGE SCALE GENOMIC DNA]</scope>
    <source>
        <strain evidence="6">V64-1</strain>
    </source>
</reference>
<dbReference type="Proteomes" id="UP000219369">
    <property type="component" value="Unassembled WGS sequence"/>
</dbReference>
<feature type="domain" description="FAD-binding" evidence="4">
    <location>
        <begin position="52"/>
        <end position="188"/>
    </location>
</feature>
<dbReference type="VEuPathDB" id="FungiDB:FOC1_g10006156"/>
<dbReference type="VEuPathDB" id="FungiDB:FOMG_13268"/>
<dbReference type="AlphaFoldDB" id="A0A2H3TFG3"/>
<keyword evidence="2" id="KW-0274">FAD</keyword>
<dbReference type="InterPro" id="IPR036188">
    <property type="entry name" value="FAD/NAD-bd_sf"/>
</dbReference>
<dbReference type="VEuPathDB" id="FungiDB:FOZG_16738"/>
<dbReference type="VEuPathDB" id="FungiDB:HZS61_015914"/>
<evidence type="ECO:0000256" key="1">
    <source>
        <dbReference type="ARBA" id="ARBA00022630"/>
    </source>
</evidence>
<dbReference type="Gene3D" id="3.30.70.2450">
    <property type="match status" value="1"/>
</dbReference>
<dbReference type="Pfam" id="PF01494">
    <property type="entry name" value="FAD_binding_3"/>
    <property type="match status" value="1"/>
</dbReference>